<name>A0A0D2J302_9BACT</name>
<dbReference type="CDD" id="cd00082">
    <property type="entry name" value="HisKA"/>
    <property type="match status" value="1"/>
</dbReference>
<dbReference type="Pfam" id="PF00512">
    <property type="entry name" value="HisKA"/>
    <property type="match status" value="1"/>
</dbReference>
<proteinExistence type="predicted"/>
<dbReference type="PANTHER" id="PTHR43065">
    <property type="entry name" value="SENSOR HISTIDINE KINASE"/>
    <property type="match status" value="1"/>
</dbReference>
<comment type="caution">
    <text evidence="9">The sequence shown here is derived from an EMBL/GenBank/DDBJ whole genome shotgun (WGS) entry which is preliminary data.</text>
</comment>
<dbReference type="SUPFAM" id="SSF55874">
    <property type="entry name" value="ATPase domain of HSP90 chaperone/DNA topoisomerase II/histidine kinase"/>
    <property type="match status" value="1"/>
</dbReference>
<dbReference type="InterPro" id="IPR011006">
    <property type="entry name" value="CheY-like_superfamily"/>
</dbReference>
<evidence type="ECO:0000256" key="1">
    <source>
        <dbReference type="ARBA" id="ARBA00000085"/>
    </source>
</evidence>
<dbReference type="InterPro" id="IPR001789">
    <property type="entry name" value="Sig_transdc_resp-reg_receiver"/>
</dbReference>
<dbReference type="CDD" id="cd18774">
    <property type="entry name" value="PDC2_HK_sensor"/>
    <property type="match status" value="1"/>
</dbReference>
<evidence type="ECO:0000256" key="2">
    <source>
        <dbReference type="ARBA" id="ARBA00012438"/>
    </source>
</evidence>
<dbReference type="InterPro" id="IPR003661">
    <property type="entry name" value="HisK_dim/P_dom"/>
</dbReference>
<dbReference type="InterPro" id="IPR005467">
    <property type="entry name" value="His_kinase_dom"/>
</dbReference>
<dbReference type="InterPro" id="IPR036890">
    <property type="entry name" value="HATPase_C_sf"/>
</dbReference>
<feature type="transmembrane region" description="Helical" evidence="6">
    <location>
        <begin position="345"/>
        <end position="366"/>
    </location>
</feature>
<evidence type="ECO:0000259" key="7">
    <source>
        <dbReference type="PROSITE" id="PS50109"/>
    </source>
</evidence>
<dbReference type="SUPFAM" id="SSF52172">
    <property type="entry name" value="CheY-like"/>
    <property type="match status" value="1"/>
</dbReference>
<dbReference type="InterPro" id="IPR004010">
    <property type="entry name" value="Double_Cache_2"/>
</dbReference>
<dbReference type="Gene3D" id="1.10.287.130">
    <property type="match status" value="1"/>
</dbReference>
<dbReference type="EC" id="2.7.13.3" evidence="2"/>
<dbReference type="SMART" id="SM00387">
    <property type="entry name" value="HATPase_c"/>
    <property type="match status" value="1"/>
</dbReference>
<dbReference type="AlphaFoldDB" id="A0A0D2J302"/>
<gene>
    <name evidence="9" type="ORF">X474_18240</name>
</gene>
<dbReference type="Proteomes" id="UP000032233">
    <property type="component" value="Unassembled WGS sequence"/>
</dbReference>
<dbReference type="PROSITE" id="PS50109">
    <property type="entry name" value="HIS_KIN"/>
    <property type="match status" value="1"/>
</dbReference>
<protein>
    <recommendedName>
        <fullName evidence="2">histidine kinase</fullName>
        <ecNumber evidence="2">2.7.13.3</ecNumber>
    </recommendedName>
</protein>
<dbReference type="Pfam" id="PF08269">
    <property type="entry name" value="dCache_2"/>
    <property type="match status" value="1"/>
</dbReference>
<dbReference type="OrthoDB" id="5440983at2"/>
<dbReference type="Pfam" id="PF02518">
    <property type="entry name" value="HATPase_c"/>
    <property type="match status" value="1"/>
</dbReference>
<dbReference type="SMART" id="SM00448">
    <property type="entry name" value="REC"/>
    <property type="match status" value="1"/>
</dbReference>
<keyword evidence="10" id="KW-1185">Reference proteome</keyword>
<evidence type="ECO:0000259" key="8">
    <source>
        <dbReference type="PROSITE" id="PS50110"/>
    </source>
</evidence>
<keyword evidence="3 4" id="KW-0597">Phosphoprotein</keyword>
<dbReference type="InterPro" id="IPR004358">
    <property type="entry name" value="Sig_transdc_His_kin-like_C"/>
</dbReference>
<dbReference type="Pfam" id="PF00072">
    <property type="entry name" value="Response_reg"/>
    <property type="match status" value="1"/>
</dbReference>
<keyword evidence="5" id="KW-0175">Coiled coil</keyword>
<dbReference type="STRING" id="1429043.X474_18240"/>
<reference evidence="9 10" key="1">
    <citation type="submission" date="2013-11" db="EMBL/GenBank/DDBJ databases">
        <title>Metagenomic analysis of a methanogenic consortium involved in long chain n-alkane degradation.</title>
        <authorList>
            <person name="Davidova I.A."/>
            <person name="Callaghan A.V."/>
            <person name="Wawrik B."/>
            <person name="Pruitt S."/>
            <person name="Marks C."/>
            <person name="Duncan K.E."/>
            <person name="Suflita J.M."/>
        </authorList>
    </citation>
    <scope>NUCLEOTIDE SEQUENCE [LARGE SCALE GENOMIC DNA]</scope>
    <source>
        <strain evidence="9 10">SPR</strain>
    </source>
</reference>
<keyword evidence="6" id="KW-1133">Transmembrane helix</keyword>
<dbReference type="GO" id="GO:0000155">
    <property type="term" value="F:phosphorelay sensor kinase activity"/>
    <property type="evidence" value="ECO:0007669"/>
    <property type="project" value="InterPro"/>
</dbReference>
<evidence type="ECO:0000313" key="10">
    <source>
        <dbReference type="Proteomes" id="UP000032233"/>
    </source>
</evidence>
<feature type="coiled-coil region" evidence="5">
    <location>
        <begin position="408"/>
        <end position="435"/>
    </location>
</feature>
<feature type="domain" description="Histidine kinase" evidence="7">
    <location>
        <begin position="444"/>
        <end position="667"/>
    </location>
</feature>
<keyword evidence="6" id="KW-0472">Membrane</keyword>
<organism evidence="9 10">
    <name type="scientific">Dethiosulfatarculus sandiegensis</name>
    <dbReference type="NCBI Taxonomy" id="1429043"/>
    <lineage>
        <taxon>Bacteria</taxon>
        <taxon>Pseudomonadati</taxon>
        <taxon>Thermodesulfobacteriota</taxon>
        <taxon>Desulfarculia</taxon>
        <taxon>Desulfarculales</taxon>
        <taxon>Desulfarculaceae</taxon>
        <taxon>Dethiosulfatarculus</taxon>
    </lineage>
</organism>
<keyword evidence="6" id="KW-0812">Transmembrane</keyword>
<evidence type="ECO:0000256" key="3">
    <source>
        <dbReference type="ARBA" id="ARBA00022553"/>
    </source>
</evidence>
<feature type="modified residue" description="4-aspartylphosphate" evidence="4">
    <location>
        <position position="742"/>
    </location>
</feature>
<evidence type="ECO:0000256" key="4">
    <source>
        <dbReference type="PROSITE-ProRule" id="PRU00169"/>
    </source>
</evidence>
<accession>A0A0D2J302</accession>
<feature type="domain" description="Response regulatory" evidence="8">
    <location>
        <begin position="691"/>
        <end position="806"/>
    </location>
</feature>
<dbReference type="CDD" id="cd00156">
    <property type="entry name" value="REC"/>
    <property type="match status" value="1"/>
</dbReference>
<dbReference type="EMBL" id="AZAC01000029">
    <property type="protein sequence ID" value="KIX12544.1"/>
    <property type="molecule type" value="Genomic_DNA"/>
</dbReference>
<comment type="catalytic activity">
    <reaction evidence="1">
        <text>ATP + protein L-histidine = ADP + protein N-phospho-L-histidine.</text>
        <dbReference type="EC" id="2.7.13.3"/>
    </reaction>
</comment>
<dbReference type="FunCoup" id="A0A0D2J302">
    <property type="interactions" value="137"/>
</dbReference>
<dbReference type="Gene3D" id="3.30.450.20">
    <property type="entry name" value="PAS domain"/>
    <property type="match status" value="2"/>
</dbReference>
<feature type="transmembrane region" description="Helical" evidence="6">
    <location>
        <begin position="12"/>
        <end position="32"/>
    </location>
</feature>
<dbReference type="InterPro" id="IPR036097">
    <property type="entry name" value="HisK_dim/P_sf"/>
</dbReference>
<dbReference type="InParanoid" id="A0A0D2J302"/>
<dbReference type="Gene3D" id="3.40.50.2300">
    <property type="match status" value="1"/>
</dbReference>
<evidence type="ECO:0000313" key="9">
    <source>
        <dbReference type="EMBL" id="KIX12544.1"/>
    </source>
</evidence>
<dbReference type="PRINTS" id="PR00344">
    <property type="entry name" value="BCTRLSENSOR"/>
</dbReference>
<dbReference type="SUPFAM" id="SSF47384">
    <property type="entry name" value="Homodimeric domain of signal transducing histidine kinase"/>
    <property type="match status" value="1"/>
</dbReference>
<evidence type="ECO:0000256" key="5">
    <source>
        <dbReference type="SAM" id="Coils"/>
    </source>
</evidence>
<dbReference type="Gene3D" id="3.30.565.10">
    <property type="entry name" value="Histidine kinase-like ATPase, C-terminal domain"/>
    <property type="match status" value="1"/>
</dbReference>
<dbReference type="SMART" id="SM00388">
    <property type="entry name" value="HisKA"/>
    <property type="match status" value="1"/>
</dbReference>
<dbReference type="InterPro" id="IPR003594">
    <property type="entry name" value="HATPase_dom"/>
</dbReference>
<dbReference type="PROSITE" id="PS50110">
    <property type="entry name" value="RESPONSE_REGULATORY"/>
    <property type="match status" value="1"/>
</dbReference>
<dbReference type="PANTHER" id="PTHR43065:SF42">
    <property type="entry name" value="TWO-COMPONENT SENSOR PPRA"/>
    <property type="match status" value="1"/>
</dbReference>
<evidence type="ECO:0000256" key="6">
    <source>
        <dbReference type="SAM" id="Phobius"/>
    </source>
</evidence>
<sequence>MVRNFYTVKMLITVYLAAVFLSVGSLGSYWIYREYSDFKLQSRELKQMLLAEHKNQIKVEVEKAAGFVEFTKRRMYKRLMRELRYKVYLAHGVAESIYQEQKDPAHLQETMALVKRILSRIRFWNEDCYYFAGDSSGRVERFLRPDKIVHGTIDNLFTSKSLEYVKEMTTLAQNGKEGYHQYELIDPGSDAPPRTKLSFLKNFKPFNWYLGTGEYLDQATERIQTEVIKGLEKVILPPGGYLFLGDFKGKTLMGSFAPENMWTFKTPENSQVVERLIQVARQGGGFVQYTMFSEDNPGRPRQKISYVLPIKNWDWFVGTGFFTDEIDLKLVHRQKRLTKQIKAKIANILVFVFLATFFIYLFWLFVSNRLSKELAVFQSFFAQAATKRKPIDLEKLKSREFKDLACLANQMLAQRKKAEAEKANMERQLSRAKKMEAIGTLAGGIAHDFNNILGGIMGYAELAQNKLPRAGHGTVELGKIISAAERAGVLVRRILTFSRKHNTQYEPLDLNQVIRRAMELLSCSLPKMLQIELILAKERPCIMGDANELEQVIMNLASNAKDAMPMGGCLSIITSLVSIPGKLPDQGTRKTKTPFVRLTVSDTGCGISKDHLEQIYDPFFTTKGVGKGTGLGLSTVMGIIENHNGWVECKSALKRGTEFTIYLPRCPEEMLLPAKKSLESGGEVQAEKAGYILVVDDEKALRETTGQLLKYKGYRVATAGSGEEALEAFDHSEIPFDLVILDVSMPGMGGNRCLTELRARDPELKVLLMSGYALQGSLAELKKKAAGFLAKPVRAAQILEAVQEALLSKN</sequence>